<protein>
    <submittedName>
        <fullName evidence="1">Uncharacterized protein</fullName>
    </submittedName>
</protein>
<keyword evidence="2" id="KW-1185">Reference proteome</keyword>
<gene>
    <name evidence="1" type="ORF">DFH08DRAFT_973585</name>
</gene>
<organism evidence="1 2">
    <name type="scientific">Mycena albidolilacea</name>
    <dbReference type="NCBI Taxonomy" id="1033008"/>
    <lineage>
        <taxon>Eukaryota</taxon>
        <taxon>Fungi</taxon>
        <taxon>Dikarya</taxon>
        <taxon>Basidiomycota</taxon>
        <taxon>Agaricomycotina</taxon>
        <taxon>Agaricomycetes</taxon>
        <taxon>Agaricomycetidae</taxon>
        <taxon>Agaricales</taxon>
        <taxon>Marasmiineae</taxon>
        <taxon>Mycenaceae</taxon>
        <taxon>Mycena</taxon>
    </lineage>
</organism>
<dbReference type="AlphaFoldDB" id="A0AAD6Z9H3"/>
<accession>A0AAD6Z9H3</accession>
<dbReference type="Proteomes" id="UP001218218">
    <property type="component" value="Unassembled WGS sequence"/>
</dbReference>
<evidence type="ECO:0000313" key="1">
    <source>
        <dbReference type="EMBL" id="KAJ7312516.1"/>
    </source>
</evidence>
<comment type="caution">
    <text evidence="1">The sequence shown here is derived from an EMBL/GenBank/DDBJ whole genome shotgun (WGS) entry which is preliminary data.</text>
</comment>
<proteinExistence type="predicted"/>
<evidence type="ECO:0000313" key="2">
    <source>
        <dbReference type="Proteomes" id="UP001218218"/>
    </source>
</evidence>
<dbReference type="EMBL" id="JARIHO010000072">
    <property type="protein sequence ID" value="KAJ7312516.1"/>
    <property type="molecule type" value="Genomic_DNA"/>
</dbReference>
<reference evidence="1" key="1">
    <citation type="submission" date="2023-03" db="EMBL/GenBank/DDBJ databases">
        <title>Massive genome expansion in bonnet fungi (Mycena s.s.) driven by repeated elements and novel gene families across ecological guilds.</title>
        <authorList>
            <consortium name="Lawrence Berkeley National Laboratory"/>
            <person name="Harder C.B."/>
            <person name="Miyauchi S."/>
            <person name="Viragh M."/>
            <person name="Kuo A."/>
            <person name="Thoen E."/>
            <person name="Andreopoulos B."/>
            <person name="Lu D."/>
            <person name="Skrede I."/>
            <person name="Drula E."/>
            <person name="Henrissat B."/>
            <person name="Morin E."/>
            <person name="Kohler A."/>
            <person name="Barry K."/>
            <person name="LaButti K."/>
            <person name="Morin E."/>
            <person name="Salamov A."/>
            <person name="Lipzen A."/>
            <person name="Mereny Z."/>
            <person name="Hegedus B."/>
            <person name="Baldrian P."/>
            <person name="Stursova M."/>
            <person name="Weitz H."/>
            <person name="Taylor A."/>
            <person name="Grigoriev I.V."/>
            <person name="Nagy L.G."/>
            <person name="Martin F."/>
            <person name="Kauserud H."/>
        </authorList>
    </citation>
    <scope>NUCLEOTIDE SEQUENCE</scope>
    <source>
        <strain evidence="1">CBHHK002</strain>
    </source>
</reference>
<sequence>MLRNSSDTFISQSTSRKFLDTLEDLLAHLPRHARTRNGRARGGRVCRWSLKDAGLWRHVKPRDKPEDTMFNPRSS</sequence>
<name>A0AAD6Z9H3_9AGAR</name>